<evidence type="ECO:0000259" key="2">
    <source>
        <dbReference type="Pfam" id="PF12937"/>
    </source>
</evidence>
<dbReference type="KEGG" id="cput:CONPUDRAFT_162057"/>
<dbReference type="InterPro" id="IPR001810">
    <property type="entry name" value="F-box_dom"/>
</dbReference>
<protein>
    <recommendedName>
        <fullName evidence="2">F-box domain-containing protein</fullName>
    </recommendedName>
</protein>
<keyword evidence="4" id="KW-1185">Reference proteome</keyword>
<dbReference type="RefSeq" id="XP_007764419.1">
    <property type="nucleotide sequence ID" value="XM_007766229.1"/>
</dbReference>
<proteinExistence type="predicted"/>
<sequence length="433" mass="48124">MAVGTEHQLHMSADEASPSQKITSATLTSPRCSIDHLPSELLAVVFELATHLSNSDLQALRLTCHKWSEIVSATPTIWTSIECNLSELNARNFIVNLPSILRRSKALPIDIRLRLLSGNKQQDFDDVFASLAVHSSRIRSLTIISEESTGFNAFEKFWEDAALNADFLSSLHVDDRSQDTNSSAGANKPLVDTPSETRPRAPNLTSLTLGGRALGVLSMHDSRFLHVISLTFVNSTVEGIIPIFLSALANLPSLAHLTFRDMIQVSNSVIPPCFLSQALLSLTFKEIDVLCITTILRTLRHAPRLLSFIDCVSLPSELRVAADTLEICNPPHFFDAAAFVQEWSGTKLILQSVHFKPLATTPVFFLPICLQEIELNDCCCYSIDALKDAVEQRLIDSGRSMIKRLTVREAGYEVEPAHIRWLRDRIPKVSWEE</sequence>
<dbReference type="Pfam" id="PF12937">
    <property type="entry name" value="F-box-like"/>
    <property type="match status" value="1"/>
</dbReference>
<feature type="region of interest" description="Disordered" evidence="1">
    <location>
        <begin position="178"/>
        <end position="202"/>
    </location>
</feature>
<evidence type="ECO:0000313" key="4">
    <source>
        <dbReference type="Proteomes" id="UP000053558"/>
    </source>
</evidence>
<gene>
    <name evidence="3" type="ORF">CONPUDRAFT_162057</name>
</gene>
<dbReference type="OrthoDB" id="2269034at2759"/>
<reference evidence="4" key="1">
    <citation type="journal article" date="2012" name="Science">
        <title>The Paleozoic origin of enzymatic lignin decomposition reconstructed from 31 fungal genomes.</title>
        <authorList>
            <person name="Floudas D."/>
            <person name="Binder M."/>
            <person name="Riley R."/>
            <person name="Barry K."/>
            <person name="Blanchette R.A."/>
            <person name="Henrissat B."/>
            <person name="Martinez A.T."/>
            <person name="Otillar R."/>
            <person name="Spatafora J.W."/>
            <person name="Yadav J.S."/>
            <person name="Aerts A."/>
            <person name="Benoit I."/>
            <person name="Boyd A."/>
            <person name="Carlson A."/>
            <person name="Copeland A."/>
            <person name="Coutinho P.M."/>
            <person name="de Vries R.P."/>
            <person name="Ferreira P."/>
            <person name="Findley K."/>
            <person name="Foster B."/>
            <person name="Gaskell J."/>
            <person name="Glotzer D."/>
            <person name="Gorecki P."/>
            <person name="Heitman J."/>
            <person name="Hesse C."/>
            <person name="Hori C."/>
            <person name="Igarashi K."/>
            <person name="Jurgens J.A."/>
            <person name="Kallen N."/>
            <person name="Kersten P."/>
            <person name="Kohler A."/>
            <person name="Kuees U."/>
            <person name="Kumar T.K.A."/>
            <person name="Kuo A."/>
            <person name="LaButti K."/>
            <person name="Larrondo L.F."/>
            <person name="Lindquist E."/>
            <person name="Ling A."/>
            <person name="Lombard V."/>
            <person name="Lucas S."/>
            <person name="Lundell T."/>
            <person name="Martin R."/>
            <person name="McLaughlin D.J."/>
            <person name="Morgenstern I."/>
            <person name="Morin E."/>
            <person name="Murat C."/>
            <person name="Nagy L.G."/>
            <person name="Nolan M."/>
            <person name="Ohm R.A."/>
            <person name="Patyshakuliyeva A."/>
            <person name="Rokas A."/>
            <person name="Ruiz-Duenas F.J."/>
            <person name="Sabat G."/>
            <person name="Salamov A."/>
            <person name="Samejima M."/>
            <person name="Schmutz J."/>
            <person name="Slot J.C."/>
            <person name="St John F."/>
            <person name="Stenlid J."/>
            <person name="Sun H."/>
            <person name="Sun S."/>
            <person name="Syed K."/>
            <person name="Tsang A."/>
            <person name="Wiebenga A."/>
            <person name="Young D."/>
            <person name="Pisabarro A."/>
            <person name="Eastwood D.C."/>
            <person name="Martin F."/>
            <person name="Cullen D."/>
            <person name="Grigoriev I.V."/>
            <person name="Hibbett D.S."/>
        </authorList>
    </citation>
    <scope>NUCLEOTIDE SEQUENCE [LARGE SCALE GENOMIC DNA]</scope>
    <source>
        <strain evidence="4">RWD-64-598 SS2</strain>
    </source>
</reference>
<dbReference type="Proteomes" id="UP000053558">
    <property type="component" value="Unassembled WGS sequence"/>
</dbReference>
<dbReference type="Gene3D" id="1.20.1280.50">
    <property type="match status" value="1"/>
</dbReference>
<dbReference type="GeneID" id="19204656"/>
<comment type="caution">
    <text evidence="3">The sequence shown here is derived from an EMBL/GenBank/DDBJ whole genome shotgun (WGS) entry which is preliminary data.</text>
</comment>
<organism evidence="3 4">
    <name type="scientific">Coniophora puteana (strain RWD-64-598)</name>
    <name type="common">Brown rot fungus</name>
    <dbReference type="NCBI Taxonomy" id="741705"/>
    <lineage>
        <taxon>Eukaryota</taxon>
        <taxon>Fungi</taxon>
        <taxon>Dikarya</taxon>
        <taxon>Basidiomycota</taxon>
        <taxon>Agaricomycotina</taxon>
        <taxon>Agaricomycetes</taxon>
        <taxon>Agaricomycetidae</taxon>
        <taxon>Boletales</taxon>
        <taxon>Coniophorineae</taxon>
        <taxon>Coniophoraceae</taxon>
        <taxon>Coniophora</taxon>
    </lineage>
</organism>
<name>A0A5M3MZZ3_CONPW</name>
<evidence type="ECO:0000313" key="3">
    <source>
        <dbReference type="EMBL" id="EIW84702.1"/>
    </source>
</evidence>
<feature type="domain" description="F-box" evidence="2">
    <location>
        <begin position="34"/>
        <end position="81"/>
    </location>
</feature>
<accession>A0A5M3MZZ3</accession>
<dbReference type="InterPro" id="IPR036047">
    <property type="entry name" value="F-box-like_dom_sf"/>
</dbReference>
<dbReference type="SUPFAM" id="SSF81383">
    <property type="entry name" value="F-box domain"/>
    <property type="match status" value="1"/>
</dbReference>
<dbReference type="AlphaFoldDB" id="A0A5M3MZZ3"/>
<feature type="region of interest" description="Disordered" evidence="1">
    <location>
        <begin position="1"/>
        <end position="22"/>
    </location>
</feature>
<evidence type="ECO:0000256" key="1">
    <source>
        <dbReference type="SAM" id="MobiDB-lite"/>
    </source>
</evidence>
<dbReference type="EMBL" id="JH711574">
    <property type="protein sequence ID" value="EIW84702.1"/>
    <property type="molecule type" value="Genomic_DNA"/>
</dbReference>